<evidence type="ECO:0000313" key="9">
    <source>
        <dbReference type="EMBL" id="GEA52123.1"/>
    </source>
</evidence>
<feature type="transmembrane region" description="Helical" evidence="7">
    <location>
        <begin position="426"/>
        <end position="443"/>
    </location>
</feature>
<evidence type="ECO:0000256" key="3">
    <source>
        <dbReference type="ARBA" id="ARBA00022519"/>
    </source>
</evidence>
<keyword evidence="3 7" id="KW-0997">Cell inner membrane</keyword>
<feature type="transmembrane region" description="Helical" evidence="7">
    <location>
        <begin position="249"/>
        <end position="273"/>
    </location>
</feature>
<keyword evidence="2" id="KW-1003">Cell membrane</keyword>
<dbReference type="PANTHER" id="PTHR33362:SF2">
    <property type="entry name" value="TRAP TRANSPORTER LARGE PERMEASE PROTEIN"/>
    <property type="match status" value="1"/>
</dbReference>
<evidence type="ECO:0000256" key="4">
    <source>
        <dbReference type="ARBA" id="ARBA00022692"/>
    </source>
</evidence>
<keyword evidence="10" id="KW-1185">Reference proteome</keyword>
<evidence type="ECO:0000256" key="7">
    <source>
        <dbReference type="RuleBase" id="RU369079"/>
    </source>
</evidence>
<feature type="transmembrane region" description="Helical" evidence="7">
    <location>
        <begin position="511"/>
        <end position="533"/>
    </location>
</feature>
<dbReference type="GO" id="GO:0022857">
    <property type="term" value="F:transmembrane transporter activity"/>
    <property type="evidence" value="ECO:0007669"/>
    <property type="project" value="UniProtKB-UniRule"/>
</dbReference>
<accession>A0A4Y3HY64</accession>
<name>A0A4Y3HY64_9VIBR</name>
<dbReference type="EMBL" id="BJLF01000016">
    <property type="protein sequence ID" value="GEA52123.1"/>
    <property type="molecule type" value="Genomic_DNA"/>
</dbReference>
<feature type="transmembrane region" description="Helical" evidence="7">
    <location>
        <begin position="482"/>
        <end position="499"/>
    </location>
</feature>
<dbReference type="NCBIfam" id="TIGR00786">
    <property type="entry name" value="dctM"/>
    <property type="match status" value="1"/>
</dbReference>
<keyword evidence="5 7" id="KW-1133">Transmembrane helix</keyword>
<reference evidence="9 10" key="1">
    <citation type="submission" date="2019-06" db="EMBL/GenBank/DDBJ databases">
        <title>Whole genome shotgun sequence of Vibrio inusitatus NBRC 102082.</title>
        <authorList>
            <person name="Hosoyama A."/>
            <person name="Uohara A."/>
            <person name="Ohji S."/>
            <person name="Ichikawa N."/>
        </authorList>
    </citation>
    <scope>NUCLEOTIDE SEQUENCE [LARGE SCALE GENOMIC DNA]</scope>
    <source>
        <strain evidence="9 10">NBRC 102082</strain>
    </source>
</reference>
<dbReference type="AlphaFoldDB" id="A0A4Y3HY64"/>
<dbReference type="PANTHER" id="PTHR33362">
    <property type="entry name" value="SIALIC ACID TRAP TRANSPORTER PERMEASE PROTEIN SIAT-RELATED"/>
    <property type="match status" value="1"/>
</dbReference>
<comment type="function">
    <text evidence="7">Part of the tripartite ATP-independent periplasmic (TRAP) transport system.</text>
</comment>
<evidence type="ECO:0000256" key="2">
    <source>
        <dbReference type="ARBA" id="ARBA00022475"/>
    </source>
</evidence>
<sequence length="540" mass="57658">MLETVNIILNLVLAITIIAGGWFAVQKNINLTTPILKISVGLVQSVLVVSGVIIATHLLQKLFKKVTKSKADLITAVTTVLVLGAITTVFLYLKDVPAFDDYLYDNLEMLSFLVLFVTFFTFLFLGTPISVGLAISGLMTLGLQIDVHNLVATTGEKLFSGLDSFGFLALPFFILAGNIMNQGGIAERLITLAMLFGKRIPGNLWQTNIVANMMFGSLSGSAIASSSAIGGIMTPMAKAKNYNMPFTTAVNAASSICGMLIPPTGVFIVYSLITGGSASIAALFLAGYVPGIIMGVSVMIVAYIYARKHNYPVDDTNHTAYEVGIIVWRAVPSLFLIVVVIGGIIGGIFTAIEASGIAVAYSLVLSIVYKNITWKSLVSIVSNSAINSSVILFLIACSGLMSWSMTFASIPDTIGNFLIQISDNKYTILLLINLTLLLVGVFMDMSPAVLIFTPILYPVVTGLGIDPVHFGIIIVYNLSMGIVTPPVGTVLFVSCNIAGEKITNVIKPLLPIFLVQLIGLLLITFFPAISLTLPKFFGLL</sequence>
<feature type="transmembrane region" description="Helical" evidence="7">
    <location>
        <begin position="455"/>
        <end position="476"/>
    </location>
</feature>
<dbReference type="Proteomes" id="UP000318717">
    <property type="component" value="Unassembled WGS sequence"/>
</dbReference>
<comment type="subcellular location">
    <subcellularLocation>
        <location evidence="1 7">Cell inner membrane</location>
        <topology evidence="1 7">Multi-pass membrane protein</topology>
    </subcellularLocation>
</comment>
<dbReference type="GO" id="GO:0005886">
    <property type="term" value="C:plasma membrane"/>
    <property type="evidence" value="ECO:0007669"/>
    <property type="project" value="UniProtKB-SubCell"/>
</dbReference>
<evidence type="ECO:0000259" key="8">
    <source>
        <dbReference type="Pfam" id="PF06808"/>
    </source>
</evidence>
<evidence type="ECO:0000256" key="6">
    <source>
        <dbReference type="ARBA" id="ARBA00023136"/>
    </source>
</evidence>
<feature type="transmembrane region" description="Helical" evidence="7">
    <location>
        <begin position="354"/>
        <end position="372"/>
    </location>
</feature>
<dbReference type="Pfam" id="PF06808">
    <property type="entry name" value="DctM"/>
    <property type="match status" value="1"/>
</dbReference>
<feature type="transmembrane region" description="Helical" evidence="7">
    <location>
        <begin position="71"/>
        <end position="93"/>
    </location>
</feature>
<feature type="transmembrane region" description="Helical" evidence="7">
    <location>
        <begin position="7"/>
        <end position="26"/>
    </location>
</feature>
<feature type="domain" description="TRAP C4-dicarboxylate transport system permease DctM subunit" evidence="8">
    <location>
        <begin position="116"/>
        <end position="529"/>
    </location>
</feature>
<feature type="transmembrane region" description="Helical" evidence="7">
    <location>
        <begin position="326"/>
        <end position="348"/>
    </location>
</feature>
<evidence type="ECO:0000256" key="1">
    <source>
        <dbReference type="ARBA" id="ARBA00004429"/>
    </source>
</evidence>
<evidence type="ECO:0000256" key="5">
    <source>
        <dbReference type="ARBA" id="ARBA00022989"/>
    </source>
</evidence>
<comment type="caution">
    <text evidence="9">The sequence shown here is derived from an EMBL/GenBank/DDBJ whole genome shotgun (WGS) entry which is preliminary data.</text>
</comment>
<comment type="similarity">
    <text evidence="7">Belongs to the TRAP transporter large permease family.</text>
</comment>
<evidence type="ECO:0000313" key="10">
    <source>
        <dbReference type="Proteomes" id="UP000318717"/>
    </source>
</evidence>
<keyword evidence="4 7" id="KW-0812">Transmembrane</keyword>
<feature type="transmembrane region" description="Helical" evidence="7">
    <location>
        <begin position="213"/>
        <end position="237"/>
    </location>
</feature>
<comment type="subunit">
    <text evidence="7">The complex comprises the extracytoplasmic solute receptor protein and the two transmembrane proteins.</text>
</comment>
<feature type="transmembrane region" description="Helical" evidence="7">
    <location>
        <begin position="279"/>
        <end position="305"/>
    </location>
</feature>
<feature type="transmembrane region" description="Helical" evidence="7">
    <location>
        <begin position="38"/>
        <end position="59"/>
    </location>
</feature>
<feature type="transmembrane region" description="Helical" evidence="7">
    <location>
        <begin position="384"/>
        <end position="406"/>
    </location>
</feature>
<protein>
    <recommendedName>
        <fullName evidence="7">TRAP transporter large permease protein</fullName>
    </recommendedName>
</protein>
<keyword evidence="7" id="KW-0813">Transport</keyword>
<feature type="transmembrane region" description="Helical" evidence="7">
    <location>
        <begin position="113"/>
        <end position="138"/>
    </location>
</feature>
<gene>
    <name evidence="9" type="ORF">VIN01S_29270</name>
</gene>
<comment type="caution">
    <text evidence="7">Lacks conserved residue(s) required for the propagation of feature annotation.</text>
</comment>
<keyword evidence="6 7" id="KW-0472">Membrane</keyword>
<feature type="transmembrane region" description="Helical" evidence="7">
    <location>
        <begin position="158"/>
        <end position="179"/>
    </location>
</feature>
<proteinExistence type="inferred from homology"/>
<organism evidence="9 10">
    <name type="scientific">Vibrio inusitatus NBRC 102082</name>
    <dbReference type="NCBI Taxonomy" id="1219070"/>
    <lineage>
        <taxon>Bacteria</taxon>
        <taxon>Pseudomonadati</taxon>
        <taxon>Pseudomonadota</taxon>
        <taxon>Gammaproteobacteria</taxon>
        <taxon>Vibrionales</taxon>
        <taxon>Vibrionaceae</taxon>
        <taxon>Vibrio</taxon>
    </lineage>
</organism>
<dbReference type="InterPro" id="IPR004681">
    <property type="entry name" value="TRAP_DctM"/>
</dbReference>
<dbReference type="InterPro" id="IPR010656">
    <property type="entry name" value="DctM"/>
</dbReference>